<dbReference type="RefSeq" id="XP_015598688.1">
    <property type="nucleotide sequence ID" value="XM_015743202.2"/>
</dbReference>
<dbReference type="FunFam" id="3.30.1370.50:FF:000002">
    <property type="entry name" value="Immunoglobulin mu DNA-binding protein 2"/>
    <property type="match status" value="1"/>
</dbReference>
<evidence type="ECO:0000256" key="8">
    <source>
        <dbReference type="PROSITE-ProRule" id="PRU00266"/>
    </source>
</evidence>
<feature type="domain" description="G-patch" evidence="10">
    <location>
        <begin position="310"/>
        <end position="355"/>
    </location>
</feature>
<evidence type="ECO:0000259" key="9">
    <source>
        <dbReference type="PROSITE" id="PS50137"/>
    </source>
</evidence>
<evidence type="ECO:0000256" key="5">
    <source>
        <dbReference type="ARBA" id="ARBA00022840"/>
    </source>
</evidence>
<accession>A0AAJ7C0A3</accession>
<dbReference type="GO" id="GO:0004386">
    <property type="term" value="F:helicase activity"/>
    <property type="evidence" value="ECO:0007669"/>
    <property type="project" value="UniProtKB-KW"/>
</dbReference>
<dbReference type="GO" id="GO:0016787">
    <property type="term" value="F:hydrolase activity"/>
    <property type="evidence" value="ECO:0007669"/>
    <property type="project" value="UniProtKB-KW"/>
</dbReference>
<dbReference type="GO" id="GO:0010468">
    <property type="term" value="P:regulation of gene expression"/>
    <property type="evidence" value="ECO:0007669"/>
    <property type="project" value="UniProtKB-ARBA"/>
</dbReference>
<dbReference type="InterPro" id="IPR001374">
    <property type="entry name" value="R3H_dom"/>
</dbReference>
<keyword evidence="6 8" id="KW-0694">RNA-binding</keyword>
<organism evidence="13 14">
    <name type="scientific">Cephus cinctus</name>
    <name type="common">Wheat stem sawfly</name>
    <dbReference type="NCBI Taxonomy" id="211228"/>
    <lineage>
        <taxon>Eukaryota</taxon>
        <taxon>Metazoa</taxon>
        <taxon>Ecdysozoa</taxon>
        <taxon>Arthropoda</taxon>
        <taxon>Hexapoda</taxon>
        <taxon>Insecta</taxon>
        <taxon>Pterygota</taxon>
        <taxon>Neoptera</taxon>
        <taxon>Endopterygota</taxon>
        <taxon>Hymenoptera</taxon>
        <taxon>Cephoidea</taxon>
        <taxon>Cephidae</taxon>
        <taxon>Cephus</taxon>
    </lineage>
</organism>
<evidence type="ECO:0000256" key="7">
    <source>
        <dbReference type="ARBA" id="ARBA00023242"/>
    </source>
</evidence>
<dbReference type="InterPro" id="IPR036867">
    <property type="entry name" value="R3H_dom_sf"/>
</dbReference>
<name>A0AAJ7C0A3_CEPCN</name>
<dbReference type="Gene3D" id="3.30.1370.50">
    <property type="entry name" value="R3H-like domain"/>
    <property type="match status" value="1"/>
</dbReference>
<protein>
    <submittedName>
        <fullName evidence="14">NF-kappa-B-repressing factor isoform X1</fullName>
    </submittedName>
</protein>
<dbReference type="PANTHER" id="PTHR48430">
    <property type="entry name" value="PARTNER OF XRN-2 PROTEIN 1"/>
    <property type="match status" value="1"/>
</dbReference>
<reference evidence="14" key="1">
    <citation type="submission" date="2025-08" db="UniProtKB">
        <authorList>
            <consortium name="RefSeq"/>
        </authorList>
    </citation>
    <scope>IDENTIFICATION</scope>
</reference>
<dbReference type="GO" id="GO:0003723">
    <property type="term" value="F:RNA binding"/>
    <property type="evidence" value="ECO:0007669"/>
    <property type="project" value="UniProtKB-UniRule"/>
</dbReference>
<dbReference type="Proteomes" id="UP000694920">
    <property type="component" value="Unplaced"/>
</dbReference>
<dbReference type="InterPro" id="IPR021859">
    <property type="entry name" value="XTBD"/>
</dbReference>
<evidence type="ECO:0000313" key="14">
    <source>
        <dbReference type="RefSeq" id="XP_015598688.1"/>
    </source>
</evidence>
<evidence type="ECO:0000256" key="4">
    <source>
        <dbReference type="ARBA" id="ARBA00022806"/>
    </source>
</evidence>
<sequence>MLLSVNNTSLIHNTLKNKKSNLFMVLNTCSLHLRVVYRYRGFNTVIKTCTIMGSSEEWDVEQHKMEHECDEHWELRRKFLLAHRDKFTEEELLCLAQVFTNVEFLGCRYPEETMQMIAELSQDVAKDYREKQKTKLQRTFVKASDAASAKVKGFNKYSGSSGSTTNSSIKDCISSSKKCRRTSLTTQPIKKMKWNSGKFGNIVLVEHGDSAPQSIIMNAVTASGSNLEWKYDKSESGCTCKIYINTKFLSEGCGCNQKAAKKEAAIAGLNELRKFHYTIKVKKMMGHNSESTISSKMLNTESVEDHRIPDDNIGMKLMKLMGWSGGGLGKEQQGIAEPIIVRQQISRKGFGLQDSSPNILQTLQKKCRQTLKEYKAGDMRTDLVFSADFTNDERAVIHRVAREFGLKSNSYGPKDQRTLIVSRKIDPWELVDELKTLGGYTEKYELVNPTNS</sequence>
<evidence type="ECO:0000256" key="2">
    <source>
        <dbReference type="ARBA" id="ARBA00022741"/>
    </source>
</evidence>
<dbReference type="PROSITE" id="PS50174">
    <property type="entry name" value="G_PATCH"/>
    <property type="match status" value="1"/>
</dbReference>
<dbReference type="AlphaFoldDB" id="A0AAJ7C0A3"/>
<dbReference type="Gene3D" id="3.30.160.20">
    <property type="match status" value="1"/>
</dbReference>
<dbReference type="InterPro" id="IPR014720">
    <property type="entry name" value="dsRBD_dom"/>
</dbReference>
<comment type="subcellular location">
    <subcellularLocation>
        <location evidence="1">Nucleus</location>
    </subcellularLocation>
</comment>
<evidence type="ECO:0000259" key="12">
    <source>
        <dbReference type="PROSITE" id="PS51827"/>
    </source>
</evidence>
<evidence type="ECO:0000256" key="3">
    <source>
        <dbReference type="ARBA" id="ARBA00022801"/>
    </source>
</evidence>
<dbReference type="Pfam" id="PF01424">
    <property type="entry name" value="R3H"/>
    <property type="match status" value="1"/>
</dbReference>
<evidence type="ECO:0000259" key="11">
    <source>
        <dbReference type="PROSITE" id="PS51061"/>
    </source>
</evidence>
<feature type="domain" description="DRBM" evidence="9">
    <location>
        <begin position="239"/>
        <end position="274"/>
    </location>
</feature>
<evidence type="ECO:0000313" key="13">
    <source>
        <dbReference type="Proteomes" id="UP000694920"/>
    </source>
</evidence>
<dbReference type="SUPFAM" id="SSF82708">
    <property type="entry name" value="R3H domain"/>
    <property type="match status" value="1"/>
</dbReference>
<dbReference type="PROSITE" id="PS51061">
    <property type="entry name" value="R3H"/>
    <property type="match status" value="1"/>
</dbReference>
<dbReference type="PROSITE" id="PS50137">
    <property type="entry name" value="DS_RBD"/>
    <property type="match status" value="1"/>
</dbReference>
<feature type="domain" description="XRN2-binding (XTBD)" evidence="12">
    <location>
        <begin position="60"/>
        <end position="144"/>
    </location>
</feature>
<dbReference type="InterPro" id="IPR000467">
    <property type="entry name" value="G_patch_dom"/>
</dbReference>
<dbReference type="GO" id="GO:0005634">
    <property type="term" value="C:nucleus"/>
    <property type="evidence" value="ECO:0007669"/>
    <property type="project" value="UniProtKB-SubCell"/>
</dbReference>
<evidence type="ECO:0000259" key="10">
    <source>
        <dbReference type="PROSITE" id="PS50174"/>
    </source>
</evidence>
<keyword evidence="13" id="KW-1185">Reference proteome</keyword>
<keyword evidence="5" id="KW-0067">ATP-binding</keyword>
<keyword evidence="7" id="KW-0539">Nucleus</keyword>
<evidence type="ECO:0000256" key="6">
    <source>
        <dbReference type="ARBA" id="ARBA00022884"/>
    </source>
</evidence>
<dbReference type="GO" id="GO:0003677">
    <property type="term" value="F:DNA binding"/>
    <property type="evidence" value="ECO:0007669"/>
    <property type="project" value="UniProtKB-ARBA"/>
</dbReference>
<dbReference type="SMART" id="SM00443">
    <property type="entry name" value="G_patch"/>
    <property type="match status" value="1"/>
</dbReference>
<gene>
    <name evidence="14" type="primary">LOC107269404</name>
</gene>
<dbReference type="SUPFAM" id="SSF54768">
    <property type="entry name" value="dsRNA-binding domain-like"/>
    <property type="match status" value="1"/>
</dbReference>
<dbReference type="KEGG" id="ccin:107269404"/>
<dbReference type="Pfam" id="PF11952">
    <property type="entry name" value="XTBD"/>
    <property type="match status" value="1"/>
</dbReference>
<dbReference type="Pfam" id="PF01585">
    <property type="entry name" value="G-patch"/>
    <property type="match status" value="1"/>
</dbReference>
<dbReference type="Pfam" id="PF00035">
    <property type="entry name" value="dsrm"/>
    <property type="match status" value="1"/>
</dbReference>
<dbReference type="PROSITE" id="PS51827">
    <property type="entry name" value="XTBD"/>
    <property type="match status" value="1"/>
</dbReference>
<dbReference type="PANTHER" id="PTHR48430:SF1">
    <property type="entry name" value="PARTNER OF XRN-2 PROTEIN 1"/>
    <property type="match status" value="1"/>
</dbReference>
<feature type="domain" description="R3H" evidence="11">
    <location>
        <begin position="361"/>
        <end position="425"/>
    </location>
</feature>
<keyword evidence="3" id="KW-0378">Hydrolase</keyword>
<dbReference type="GO" id="GO:0005524">
    <property type="term" value="F:ATP binding"/>
    <property type="evidence" value="ECO:0007669"/>
    <property type="project" value="UniProtKB-KW"/>
</dbReference>
<proteinExistence type="predicted"/>
<keyword evidence="2" id="KW-0547">Nucleotide-binding</keyword>
<keyword evidence="4" id="KW-0347">Helicase</keyword>
<dbReference type="GeneID" id="107269404"/>
<evidence type="ECO:0000256" key="1">
    <source>
        <dbReference type="ARBA" id="ARBA00004123"/>
    </source>
</evidence>